<dbReference type="AlphaFoldDB" id="A0A8A4TE53"/>
<evidence type="ECO:0000256" key="4">
    <source>
        <dbReference type="ARBA" id="ARBA00022490"/>
    </source>
</evidence>
<dbReference type="SUPFAM" id="SSF54991">
    <property type="entry name" value="Anticodon-binding domain of PheRS"/>
    <property type="match status" value="1"/>
</dbReference>
<evidence type="ECO:0000256" key="7">
    <source>
        <dbReference type="ARBA" id="ARBA00022723"/>
    </source>
</evidence>
<gene>
    <name evidence="15 18" type="primary">pheT</name>
    <name evidence="18" type="ORF">J3U87_19800</name>
</gene>
<feature type="binding site" evidence="15">
    <location>
        <position position="333"/>
    </location>
    <ligand>
        <name>Mg(2+)</name>
        <dbReference type="ChEBI" id="CHEBI:18420"/>
        <note>shared with alpha subunit</note>
    </ligand>
</feature>
<reference evidence="18" key="1">
    <citation type="submission" date="2021-03" db="EMBL/GenBank/DDBJ databases">
        <title>Acanthopleuribacteraceae sp. M133.</title>
        <authorList>
            <person name="Wang G."/>
        </authorList>
    </citation>
    <scope>NUCLEOTIDE SEQUENCE</scope>
    <source>
        <strain evidence="18">M133</strain>
    </source>
</reference>
<dbReference type="Gene3D" id="3.50.40.10">
    <property type="entry name" value="Phenylalanyl-trna Synthetase, Chain B, domain 3"/>
    <property type="match status" value="1"/>
</dbReference>
<keyword evidence="12 15" id="KW-0648">Protein biosynthesis</keyword>
<feature type="binding site" evidence="15">
    <location>
        <position position="343"/>
    </location>
    <ligand>
        <name>Mg(2+)</name>
        <dbReference type="ChEBI" id="CHEBI:18420"/>
        <note>shared with alpha subunit</note>
    </ligand>
</feature>
<evidence type="ECO:0000256" key="1">
    <source>
        <dbReference type="ARBA" id="ARBA00004496"/>
    </source>
</evidence>
<dbReference type="NCBIfam" id="TIGR00472">
    <property type="entry name" value="pheT_bact"/>
    <property type="match status" value="1"/>
</dbReference>
<dbReference type="InterPro" id="IPR045864">
    <property type="entry name" value="aa-tRNA-synth_II/BPL/LPL"/>
</dbReference>
<dbReference type="InterPro" id="IPR005146">
    <property type="entry name" value="B3/B4_tRNA-bd"/>
</dbReference>
<dbReference type="SUPFAM" id="SSF55681">
    <property type="entry name" value="Class II aaRS and biotin synthetases"/>
    <property type="match status" value="1"/>
</dbReference>
<dbReference type="PROSITE" id="PS51447">
    <property type="entry name" value="FDX_ACB"/>
    <property type="match status" value="1"/>
</dbReference>
<evidence type="ECO:0000256" key="12">
    <source>
        <dbReference type="ARBA" id="ARBA00022917"/>
    </source>
</evidence>
<dbReference type="InterPro" id="IPR009061">
    <property type="entry name" value="DNA-bd_dom_put_sf"/>
</dbReference>
<dbReference type="InterPro" id="IPR005147">
    <property type="entry name" value="tRNA_synthase_B5-dom"/>
</dbReference>
<evidence type="ECO:0000256" key="5">
    <source>
        <dbReference type="ARBA" id="ARBA00022555"/>
    </source>
</evidence>
<dbReference type="GO" id="GO:0004826">
    <property type="term" value="F:phenylalanine-tRNA ligase activity"/>
    <property type="evidence" value="ECO:0007669"/>
    <property type="project" value="UniProtKB-UniRule"/>
</dbReference>
<dbReference type="Gene3D" id="3.30.70.380">
    <property type="entry name" value="Ferrodoxin-fold anticodon-binding domain"/>
    <property type="match status" value="1"/>
</dbReference>
<evidence type="ECO:0000256" key="10">
    <source>
        <dbReference type="ARBA" id="ARBA00022842"/>
    </source>
</evidence>
<dbReference type="SMART" id="SM00874">
    <property type="entry name" value="B5"/>
    <property type="match status" value="1"/>
</dbReference>
<evidence type="ECO:0000259" key="17">
    <source>
        <dbReference type="PROSITE" id="PS51483"/>
    </source>
</evidence>
<dbReference type="SMART" id="SM00896">
    <property type="entry name" value="FDX-ACB"/>
    <property type="match status" value="1"/>
</dbReference>
<dbReference type="PANTHER" id="PTHR10947">
    <property type="entry name" value="PHENYLALANYL-TRNA SYNTHETASE BETA CHAIN AND LEUCINE-RICH REPEAT-CONTAINING PROTEIN 47"/>
    <property type="match status" value="1"/>
</dbReference>
<comment type="subunit">
    <text evidence="3 15">Tetramer of two alpha and two beta subunits.</text>
</comment>
<dbReference type="RefSeq" id="WP_237377504.1">
    <property type="nucleotide sequence ID" value="NZ_CP071793.1"/>
</dbReference>
<dbReference type="Gene3D" id="3.30.56.10">
    <property type="match status" value="2"/>
</dbReference>
<keyword evidence="11" id="KW-0694">RNA-binding</keyword>
<dbReference type="KEGG" id="scor:J3U87_19800"/>
<dbReference type="InterPro" id="IPR020825">
    <property type="entry name" value="Phe-tRNA_synthase-like_B3/B4"/>
</dbReference>
<dbReference type="GO" id="GO:0009328">
    <property type="term" value="C:phenylalanine-tRNA ligase complex"/>
    <property type="evidence" value="ECO:0007669"/>
    <property type="project" value="TreeGrafter"/>
</dbReference>
<dbReference type="InterPro" id="IPR004532">
    <property type="entry name" value="Phe-tRNA-ligase_IIc_bsu_bact"/>
</dbReference>
<dbReference type="GO" id="GO:0005524">
    <property type="term" value="F:ATP binding"/>
    <property type="evidence" value="ECO:0007669"/>
    <property type="project" value="UniProtKB-UniRule"/>
</dbReference>
<dbReference type="Pfam" id="PF17759">
    <property type="entry name" value="tRNA_synthFbeta"/>
    <property type="match status" value="1"/>
</dbReference>
<keyword evidence="4 15" id="KW-0963">Cytoplasm</keyword>
<evidence type="ECO:0000313" key="18">
    <source>
        <dbReference type="EMBL" id="QTD47837.1"/>
    </source>
</evidence>
<sequence length="676" mass="76192">MHLDYEWLASYLDKAPSPDDVARLLNETGLETEREGDGFEIEYTVNRPDAMNHFGVARELAVKAGLTLAPPPVYEGEIPALEDWTVESDDAEQCPQYIAVKVDNVRAVPSPPWLKRRLESIDQTSHNLLVDLTNFLLWEYGHPSHAFDAAKIPDKFIGIRFGRDGERLTTLDGKDHDAAGRLCIVDRQKPIAFAGVMGGENSEVDENTTELVLELACFNPVSVRHTGRDNQIHSDARHRFERGIDRENMHTVIRRFLYLLLREQPEARLVGMVDMNLEPFRREDIELRRVRLDRLLGISLETDLVTDLLTRMDCRPRSTESGWRVQVPGYKVDVTREVDVIEEVIRFAGFARLESVLPPFGGSDFAADPLLTGEHVLRGHLAGMGLQETCTYSFQAEVLDRAFLSEGQPIVVRNPMSIRQAVMRRLMLPNMLDCLAQNLKRGMRDLGLFEIGHVYTGGTEPHHLGLVLMRDSERATWYQPATEHPFYHVKGVLENLKARFGWTEMAFKTPAPAWLQAGESLGIYWGDRLVGGFGTLDRGVIDLLGKKDAFDVDLNIPLAVAECDLSFLCDAAVAQPNVKVLPQFPAIRQDMAFVLDKLHSFADVQAHVLGGGLEFLEKLELFDVYEGKALAKGKKSLGFRFHFRHPERTLTGEEISKIMDSVVESVKEKFGAEIRI</sequence>
<comment type="cofactor">
    <cofactor evidence="15">
        <name>Mg(2+)</name>
        <dbReference type="ChEBI" id="CHEBI:18420"/>
    </cofactor>
    <text evidence="15">Binds 2 magnesium ions per tetramer.</text>
</comment>
<dbReference type="SMART" id="SM00873">
    <property type="entry name" value="B3_4"/>
    <property type="match status" value="1"/>
</dbReference>
<evidence type="ECO:0000256" key="14">
    <source>
        <dbReference type="ARBA" id="ARBA00049255"/>
    </source>
</evidence>
<dbReference type="SUPFAM" id="SSF46955">
    <property type="entry name" value="Putative DNA-binding domain"/>
    <property type="match status" value="2"/>
</dbReference>
<proteinExistence type="inferred from homology"/>
<evidence type="ECO:0000256" key="6">
    <source>
        <dbReference type="ARBA" id="ARBA00022598"/>
    </source>
</evidence>
<name>A0A8A4TE53_SULCO</name>
<evidence type="ECO:0000256" key="3">
    <source>
        <dbReference type="ARBA" id="ARBA00011209"/>
    </source>
</evidence>
<evidence type="ECO:0000256" key="9">
    <source>
        <dbReference type="ARBA" id="ARBA00022840"/>
    </source>
</evidence>
<dbReference type="InterPro" id="IPR005121">
    <property type="entry name" value="Fdx_antiC-bd"/>
</dbReference>
<keyword evidence="6 15" id="KW-0436">Ligase</keyword>
<dbReference type="InterPro" id="IPR045060">
    <property type="entry name" value="Phe-tRNA-ligase_IIc_bsu"/>
</dbReference>
<keyword evidence="8 15" id="KW-0547">Nucleotide-binding</keyword>
<dbReference type="GO" id="GO:0000287">
    <property type="term" value="F:magnesium ion binding"/>
    <property type="evidence" value="ECO:0007669"/>
    <property type="project" value="UniProtKB-UniRule"/>
</dbReference>
<dbReference type="Pfam" id="PF03483">
    <property type="entry name" value="B3_4"/>
    <property type="match status" value="1"/>
</dbReference>
<dbReference type="FunFam" id="3.30.70.380:FF:000001">
    <property type="entry name" value="Phenylalanine--tRNA ligase beta subunit"/>
    <property type="match status" value="1"/>
</dbReference>
<comment type="subcellular location">
    <subcellularLocation>
        <location evidence="1 15">Cytoplasm</location>
    </subcellularLocation>
</comment>
<dbReference type="HAMAP" id="MF_00283">
    <property type="entry name" value="Phe_tRNA_synth_beta1"/>
    <property type="match status" value="1"/>
</dbReference>
<dbReference type="SUPFAM" id="SSF56037">
    <property type="entry name" value="PheT/TilS domain"/>
    <property type="match status" value="1"/>
</dbReference>
<dbReference type="PROSITE" id="PS51483">
    <property type="entry name" value="B5"/>
    <property type="match status" value="1"/>
</dbReference>
<feature type="domain" description="FDX-ACB" evidence="16">
    <location>
        <begin position="582"/>
        <end position="675"/>
    </location>
</feature>
<evidence type="ECO:0000256" key="15">
    <source>
        <dbReference type="HAMAP-Rule" id="MF_00283"/>
    </source>
</evidence>
<dbReference type="Gene3D" id="3.30.930.10">
    <property type="entry name" value="Bira Bifunctional Protein, Domain 2"/>
    <property type="match status" value="1"/>
</dbReference>
<keyword evidence="7 15" id="KW-0479">Metal-binding</keyword>
<protein>
    <recommendedName>
        <fullName evidence="15">Phenylalanine--tRNA ligase beta subunit</fullName>
        <ecNumber evidence="15">6.1.1.20</ecNumber>
    </recommendedName>
    <alternativeName>
        <fullName evidence="15">Phenylalanyl-tRNA synthetase beta subunit</fullName>
        <shortName evidence="15">PheRS</shortName>
    </alternativeName>
</protein>
<accession>A0A8A4TE53</accession>
<feature type="domain" description="B5" evidence="17">
    <location>
        <begin position="280"/>
        <end position="355"/>
    </location>
</feature>
<keyword evidence="13 15" id="KW-0030">Aminoacyl-tRNA synthetase</keyword>
<dbReference type="GO" id="GO:0006432">
    <property type="term" value="P:phenylalanyl-tRNA aminoacylation"/>
    <property type="evidence" value="ECO:0007669"/>
    <property type="project" value="UniProtKB-UniRule"/>
</dbReference>
<evidence type="ECO:0000256" key="11">
    <source>
        <dbReference type="ARBA" id="ARBA00022884"/>
    </source>
</evidence>
<feature type="binding site" evidence="15">
    <location>
        <position position="339"/>
    </location>
    <ligand>
        <name>Mg(2+)</name>
        <dbReference type="ChEBI" id="CHEBI:18420"/>
        <note>shared with alpha subunit</note>
    </ligand>
</feature>
<keyword evidence="9 15" id="KW-0067">ATP-binding</keyword>
<evidence type="ECO:0000256" key="13">
    <source>
        <dbReference type="ARBA" id="ARBA00023146"/>
    </source>
</evidence>
<evidence type="ECO:0000256" key="2">
    <source>
        <dbReference type="ARBA" id="ARBA00008653"/>
    </source>
</evidence>
<keyword evidence="10 15" id="KW-0460">Magnesium</keyword>
<keyword evidence="5" id="KW-0820">tRNA-binding</keyword>
<evidence type="ECO:0000313" key="19">
    <source>
        <dbReference type="Proteomes" id="UP000663929"/>
    </source>
</evidence>
<comment type="catalytic activity">
    <reaction evidence="14 15">
        <text>tRNA(Phe) + L-phenylalanine + ATP = L-phenylalanyl-tRNA(Phe) + AMP + diphosphate + H(+)</text>
        <dbReference type="Rhea" id="RHEA:19413"/>
        <dbReference type="Rhea" id="RHEA-COMP:9668"/>
        <dbReference type="Rhea" id="RHEA-COMP:9699"/>
        <dbReference type="ChEBI" id="CHEBI:15378"/>
        <dbReference type="ChEBI" id="CHEBI:30616"/>
        <dbReference type="ChEBI" id="CHEBI:33019"/>
        <dbReference type="ChEBI" id="CHEBI:58095"/>
        <dbReference type="ChEBI" id="CHEBI:78442"/>
        <dbReference type="ChEBI" id="CHEBI:78531"/>
        <dbReference type="ChEBI" id="CHEBI:456215"/>
        <dbReference type="EC" id="6.1.1.20"/>
    </reaction>
</comment>
<dbReference type="EMBL" id="CP071793">
    <property type="protein sequence ID" value="QTD47837.1"/>
    <property type="molecule type" value="Genomic_DNA"/>
</dbReference>
<dbReference type="GO" id="GO:0000049">
    <property type="term" value="F:tRNA binding"/>
    <property type="evidence" value="ECO:0007669"/>
    <property type="project" value="UniProtKB-KW"/>
</dbReference>
<evidence type="ECO:0000259" key="16">
    <source>
        <dbReference type="PROSITE" id="PS51447"/>
    </source>
</evidence>
<dbReference type="InterPro" id="IPR041616">
    <property type="entry name" value="PheRS_beta_core"/>
</dbReference>
<organism evidence="18 19">
    <name type="scientific">Sulfidibacter corallicola</name>
    <dbReference type="NCBI Taxonomy" id="2818388"/>
    <lineage>
        <taxon>Bacteria</taxon>
        <taxon>Pseudomonadati</taxon>
        <taxon>Acidobacteriota</taxon>
        <taxon>Holophagae</taxon>
        <taxon>Acanthopleuribacterales</taxon>
        <taxon>Acanthopleuribacteraceae</taxon>
        <taxon>Sulfidibacter</taxon>
    </lineage>
</organism>
<feature type="binding site" evidence="15">
    <location>
        <position position="342"/>
    </location>
    <ligand>
        <name>Mg(2+)</name>
        <dbReference type="ChEBI" id="CHEBI:18420"/>
        <note>shared with alpha subunit</note>
    </ligand>
</feature>
<dbReference type="PANTHER" id="PTHR10947:SF0">
    <property type="entry name" value="PHENYLALANINE--TRNA LIGASE BETA SUBUNIT"/>
    <property type="match status" value="1"/>
</dbReference>
<evidence type="ECO:0000256" key="8">
    <source>
        <dbReference type="ARBA" id="ARBA00022741"/>
    </source>
</evidence>
<dbReference type="Pfam" id="PF03484">
    <property type="entry name" value="B5"/>
    <property type="match status" value="1"/>
</dbReference>
<dbReference type="Proteomes" id="UP000663929">
    <property type="component" value="Chromosome"/>
</dbReference>
<keyword evidence="19" id="KW-1185">Reference proteome</keyword>
<comment type="similarity">
    <text evidence="2 15">Belongs to the phenylalanyl-tRNA synthetase beta subunit family. Type 1 subfamily.</text>
</comment>
<dbReference type="EC" id="6.1.1.20" evidence="15"/>
<dbReference type="InterPro" id="IPR036690">
    <property type="entry name" value="Fdx_antiC-bd_sf"/>
</dbReference>
<dbReference type="Pfam" id="PF03147">
    <property type="entry name" value="FDX-ACB"/>
    <property type="match status" value="1"/>
</dbReference>